<accession>A0ACB9HZU6</accession>
<evidence type="ECO:0000313" key="2">
    <source>
        <dbReference type="Proteomes" id="UP001056120"/>
    </source>
</evidence>
<proteinExistence type="predicted"/>
<sequence>MVGREIMPLIAEAVTLKKKKKKKGVRVGRESMPLIVEVSGHLEKVFGMHPIELGVLRGGVGVVVVVGVMAPRLCLIGKPRGHNADRYRITITYLSSSVNFHPATTHLRRTGVAAPANHHFHPLI</sequence>
<dbReference type="Proteomes" id="UP001056120">
    <property type="component" value="Linkage Group LG10"/>
</dbReference>
<reference evidence="1 2" key="2">
    <citation type="journal article" date="2022" name="Mol. Ecol. Resour.">
        <title>The genomes of chicory, endive, great burdock and yacon provide insights into Asteraceae paleo-polyploidization history and plant inulin production.</title>
        <authorList>
            <person name="Fan W."/>
            <person name="Wang S."/>
            <person name="Wang H."/>
            <person name="Wang A."/>
            <person name="Jiang F."/>
            <person name="Liu H."/>
            <person name="Zhao H."/>
            <person name="Xu D."/>
            <person name="Zhang Y."/>
        </authorList>
    </citation>
    <scope>NUCLEOTIDE SEQUENCE [LARGE SCALE GENOMIC DNA]</scope>
    <source>
        <strain evidence="2">cv. Yunnan</strain>
        <tissue evidence="1">Leaves</tissue>
    </source>
</reference>
<evidence type="ECO:0000313" key="1">
    <source>
        <dbReference type="EMBL" id="KAI3801488.1"/>
    </source>
</evidence>
<keyword evidence="2" id="KW-1185">Reference proteome</keyword>
<organism evidence="1 2">
    <name type="scientific">Smallanthus sonchifolius</name>
    <dbReference type="NCBI Taxonomy" id="185202"/>
    <lineage>
        <taxon>Eukaryota</taxon>
        <taxon>Viridiplantae</taxon>
        <taxon>Streptophyta</taxon>
        <taxon>Embryophyta</taxon>
        <taxon>Tracheophyta</taxon>
        <taxon>Spermatophyta</taxon>
        <taxon>Magnoliopsida</taxon>
        <taxon>eudicotyledons</taxon>
        <taxon>Gunneridae</taxon>
        <taxon>Pentapetalae</taxon>
        <taxon>asterids</taxon>
        <taxon>campanulids</taxon>
        <taxon>Asterales</taxon>
        <taxon>Asteraceae</taxon>
        <taxon>Asteroideae</taxon>
        <taxon>Heliantheae alliance</taxon>
        <taxon>Millerieae</taxon>
        <taxon>Smallanthus</taxon>
    </lineage>
</organism>
<gene>
    <name evidence="1" type="ORF">L1987_29593</name>
</gene>
<protein>
    <submittedName>
        <fullName evidence="1">Uncharacterized protein</fullName>
    </submittedName>
</protein>
<name>A0ACB9HZU6_9ASTR</name>
<comment type="caution">
    <text evidence="1">The sequence shown here is derived from an EMBL/GenBank/DDBJ whole genome shotgun (WGS) entry which is preliminary data.</text>
</comment>
<reference evidence="2" key="1">
    <citation type="journal article" date="2022" name="Mol. Ecol. Resour.">
        <title>The genomes of chicory, endive, great burdock and yacon provide insights into Asteraceae palaeo-polyploidization history and plant inulin production.</title>
        <authorList>
            <person name="Fan W."/>
            <person name="Wang S."/>
            <person name="Wang H."/>
            <person name="Wang A."/>
            <person name="Jiang F."/>
            <person name="Liu H."/>
            <person name="Zhao H."/>
            <person name="Xu D."/>
            <person name="Zhang Y."/>
        </authorList>
    </citation>
    <scope>NUCLEOTIDE SEQUENCE [LARGE SCALE GENOMIC DNA]</scope>
    <source>
        <strain evidence="2">cv. Yunnan</strain>
    </source>
</reference>
<dbReference type="EMBL" id="CM042027">
    <property type="protein sequence ID" value="KAI3801488.1"/>
    <property type="molecule type" value="Genomic_DNA"/>
</dbReference>